<dbReference type="Proteomes" id="UP000592780">
    <property type="component" value="Unassembled WGS sequence"/>
</dbReference>
<gene>
    <name evidence="1" type="ORF">HDG40_007907</name>
</gene>
<dbReference type="RefSeq" id="WP_018437028.1">
    <property type="nucleotide sequence ID" value="NZ_JACHDD010000045.1"/>
</dbReference>
<protein>
    <submittedName>
        <fullName evidence="1">Uncharacterized protein</fullName>
    </submittedName>
</protein>
<organism evidence="1 2">
    <name type="scientific">Paraburkholderia atlantica</name>
    <dbReference type="NCBI Taxonomy" id="2654982"/>
    <lineage>
        <taxon>Bacteria</taxon>
        <taxon>Pseudomonadati</taxon>
        <taxon>Pseudomonadota</taxon>
        <taxon>Betaproteobacteria</taxon>
        <taxon>Burkholderiales</taxon>
        <taxon>Burkholderiaceae</taxon>
        <taxon>Paraburkholderia</taxon>
    </lineage>
</organism>
<name>A0A6I1QAK0_PARAM</name>
<evidence type="ECO:0000313" key="1">
    <source>
        <dbReference type="EMBL" id="MBB5429709.1"/>
    </source>
</evidence>
<dbReference type="EMBL" id="JACHDD010000045">
    <property type="protein sequence ID" value="MBB5429709.1"/>
    <property type="molecule type" value="Genomic_DNA"/>
</dbReference>
<keyword evidence="2" id="KW-1185">Reference proteome</keyword>
<reference evidence="1 2" key="1">
    <citation type="submission" date="2020-08" db="EMBL/GenBank/DDBJ databases">
        <title>Genomic Encyclopedia of Type Strains, Phase IV (KMG-V): Genome sequencing to study the core and pangenomes of soil and plant-associated prokaryotes.</title>
        <authorList>
            <person name="Whitman W."/>
        </authorList>
    </citation>
    <scope>NUCLEOTIDE SEQUENCE [LARGE SCALE GENOMIC DNA]</scope>
    <source>
        <strain evidence="1 2">JPY158</strain>
    </source>
</reference>
<dbReference type="AlphaFoldDB" id="A0A6I1QAK0"/>
<comment type="caution">
    <text evidence="1">The sequence shown here is derived from an EMBL/GenBank/DDBJ whole genome shotgun (WGS) entry which is preliminary data.</text>
</comment>
<evidence type="ECO:0000313" key="2">
    <source>
        <dbReference type="Proteomes" id="UP000592780"/>
    </source>
</evidence>
<sequence length="66" mass="7332">MAKATPPDVELSVHIDAGLNARLLKYAHEHGVTPESVMIEGVCAFMSTFPLRENRVPRKRRGSSEQ</sequence>
<accession>A0A6I1QAK0</accession>
<proteinExistence type="predicted"/>